<dbReference type="Pfam" id="PF13302">
    <property type="entry name" value="Acetyltransf_3"/>
    <property type="match status" value="1"/>
</dbReference>
<dbReference type="PANTHER" id="PTHR43792:SF1">
    <property type="entry name" value="N-ACETYLTRANSFERASE DOMAIN-CONTAINING PROTEIN"/>
    <property type="match status" value="1"/>
</dbReference>
<accession>A0A561ULA7</accession>
<dbReference type="EMBL" id="VIWT01000001">
    <property type="protein sequence ID" value="TWG00148.1"/>
    <property type="molecule type" value="Genomic_DNA"/>
</dbReference>
<evidence type="ECO:0000313" key="3">
    <source>
        <dbReference type="EMBL" id="TWG00148.1"/>
    </source>
</evidence>
<proteinExistence type="predicted"/>
<dbReference type="PANTHER" id="PTHR43792">
    <property type="entry name" value="GNAT FAMILY, PUTATIVE (AFU_ORTHOLOGUE AFUA_3G00765)-RELATED-RELATED"/>
    <property type="match status" value="1"/>
</dbReference>
<feature type="domain" description="N-acetyltransferase" evidence="2">
    <location>
        <begin position="9"/>
        <end position="173"/>
    </location>
</feature>
<dbReference type="OrthoDB" id="9132139at2"/>
<dbReference type="SUPFAM" id="SSF55729">
    <property type="entry name" value="Acyl-CoA N-acyltransferases (Nat)"/>
    <property type="match status" value="1"/>
</dbReference>
<evidence type="ECO:0000256" key="1">
    <source>
        <dbReference type="SAM" id="MobiDB-lite"/>
    </source>
</evidence>
<name>A0A561ULA7_9ACTN</name>
<dbReference type="GO" id="GO:0016747">
    <property type="term" value="F:acyltransferase activity, transferring groups other than amino-acyl groups"/>
    <property type="evidence" value="ECO:0007669"/>
    <property type="project" value="InterPro"/>
</dbReference>
<dbReference type="InterPro" id="IPR016181">
    <property type="entry name" value="Acyl_CoA_acyltransferase"/>
</dbReference>
<feature type="compositionally biased region" description="Polar residues" evidence="1">
    <location>
        <begin position="189"/>
        <end position="199"/>
    </location>
</feature>
<organism evidence="3 4">
    <name type="scientific">Kitasatospora viridis</name>
    <dbReference type="NCBI Taxonomy" id="281105"/>
    <lineage>
        <taxon>Bacteria</taxon>
        <taxon>Bacillati</taxon>
        <taxon>Actinomycetota</taxon>
        <taxon>Actinomycetes</taxon>
        <taxon>Kitasatosporales</taxon>
        <taxon>Streptomycetaceae</taxon>
        <taxon>Kitasatospora</taxon>
    </lineage>
</organism>
<keyword evidence="4" id="KW-1185">Reference proteome</keyword>
<sequence>MTELVTSRLRLRRFAPDDAPALARYRSDPRVARHQAWRTPIDRAQAAAVIAGYRTEEPDRPGFFQYAIELLRHPGLIGDLFVATEADGTQAAVGITLTREVHHRGYATEALTAVTDRLLASGVRRVRATCDARNTASARLLRRVGFEQCGRESQYLELRGVHADVLLFEMSARSRAGSCTALEEPAGDQTGTTGTHRAH</sequence>
<dbReference type="Gene3D" id="3.40.630.30">
    <property type="match status" value="1"/>
</dbReference>
<keyword evidence="3" id="KW-0808">Transferase</keyword>
<feature type="region of interest" description="Disordered" evidence="1">
    <location>
        <begin position="179"/>
        <end position="199"/>
    </location>
</feature>
<dbReference type="PROSITE" id="PS51186">
    <property type="entry name" value="GNAT"/>
    <property type="match status" value="1"/>
</dbReference>
<evidence type="ECO:0000259" key="2">
    <source>
        <dbReference type="PROSITE" id="PS51186"/>
    </source>
</evidence>
<dbReference type="AlphaFoldDB" id="A0A561ULA7"/>
<dbReference type="InterPro" id="IPR051531">
    <property type="entry name" value="N-acetyltransferase"/>
</dbReference>
<dbReference type="InterPro" id="IPR000182">
    <property type="entry name" value="GNAT_dom"/>
</dbReference>
<dbReference type="RefSeq" id="WP_145906289.1">
    <property type="nucleotide sequence ID" value="NZ_BAAAMZ010000016.1"/>
</dbReference>
<comment type="caution">
    <text evidence="3">The sequence shown here is derived from an EMBL/GenBank/DDBJ whole genome shotgun (WGS) entry which is preliminary data.</text>
</comment>
<protein>
    <submittedName>
        <fullName evidence="3">RimJ/RimL family protein N-acetyltransferase</fullName>
    </submittedName>
</protein>
<evidence type="ECO:0000313" key="4">
    <source>
        <dbReference type="Proteomes" id="UP000317940"/>
    </source>
</evidence>
<dbReference type="Proteomes" id="UP000317940">
    <property type="component" value="Unassembled WGS sequence"/>
</dbReference>
<reference evidence="3 4" key="1">
    <citation type="submission" date="2019-06" db="EMBL/GenBank/DDBJ databases">
        <title>Sequencing the genomes of 1000 actinobacteria strains.</title>
        <authorList>
            <person name="Klenk H.-P."/>
        </authorList>
    </citation>
    <scope>NUCLEOTIDE SEQUENCE [LARGE SCALE GENOMIC DNA]</scope>
    <source>
        <strain evidence="3 4">DSM 44826</strain>
    </source>
</reference>
<gene>
    <name evidence="3" type="ORF">FHX73_114017</name>
</gene>